<accession>A0A078A5M5</accession>
<evidence type="ECO:0000313" key="4">
    <source>
        <dbReference type="EMBL" id="CDW77484.1"/>
    </source>
</evidence>
<dbReference type="Pfam" id="PF12799">
    <property type="entry name" value="LRR_4"/>
    <property type="match status" value="1"/>
</dbReference>
<organism evidence="4 5">
    <name type="scientific">Stylonychia lemnae</name>
    <name type="common">Ciliate</name>
    <dbReference type="NCBI Taxonomy" id="5949"/>
    <lineage>
        <taxon>Eukaryota</taxon>
        <taxon>Sar</taxon>
        <taxon>Alveolata</taxon>
        <taxon>Ciliophora</taxon>
        <taxon>Intramacronucleata</taxon>
        <taxon>Spirotrichea</taxon>
        <taxon>Stichotrichia</taxon>
        <taxon>Sporadotrichida</taxon>
        <taxon>Oxytrichidae</taxon>
        <taxon>Stylonychinae</taxon>
        <taxon>Stylonychia</taxon>
    </lineage>
</organism>
<dbReference type="OMA" id="LHWINGR"/>
<dbReference type="Gene3D" id="3.80.10.10">
    <property type="entry name" value="Ribonuclease Inhibitor"/>
    <property type="match status" value="2"/>
</dbReference>
<dbReference type="InterPro" id="IPR032675">
    <property type="entry name" value="LRR_dom_sf"/>
</dbReference>
<dbReference type="InParanoid" id="A0A078A5M5"/>
<feature type="coiled-coil region" evidence="3">
    <location>
        <begin position="318"/>
        <end position="352"/>
    </location>
</feature>
<dbReference type="InterPro" id="IPR025875">
    <property type="entry name" value="Leu-rich_rpt_4"/>
</dbReference>
<dbReference type="SUPFAM" id="SSF52058">
    <property type="entry name" value="L domain-like"/>
    <property type="match status" value="1"/>
</dbReference>
<evidence type="ECO:0000313" key="5">
    <source>
        <dbReference type="Proteomes" id="UP000039865"/>
    </source>
</evidence>
<dbReference type="SMART" id="SM00365">
    <property type="entry name" value="LRR_SD22"/>
    <property type="match status" value="3"/>
</dbReference>
<dbReference type="AlphaFoldDB" id="A0A078A5M5"/>
<dbReference type="Proteomes" id="UP000039865">
    <property type="component" value="Unassembled WGS sequence"/>
</dbReference>
<keyword evidence="2" id="KW-0677">Repeat</keyword>
<evidence type="ECO:0000256" key="2">
    <source>
        <dbReference type="ARBA" id="ARBA00022737"/>
    </source>
</evidence>
<protein>
    <submittedName>
        <fullName evidence="4">Leucine-rich repeat-containing protein 23</fullName>
    </submittedName>
</protein>
<dbReference type="PROSITE" id="PS51450">
    <property type="entry name" value="LRR"/>
    <property type="match status" value="3"/>
</dbReference>
<evidence type="ECO:0000256" key="3">
    <source>
        <dbReference type="SAM" id="Coils"/>
    </source>
</evidence>
<keyword evidence="1" id="KW-0433">Leucine-rich repeat</keyword>
<reference evidence="4 5" key="1">
    <citation type="submission" date="2014-06" db="EMBL/GenBank/DDBJ databases">
        <authorList>
            <person name="Swart Estienne"/>
        </authorList>
    </citation>
    <scope>NUCLEOTIDE SEQUENCE [LARGE SCALE GENOMIC DNA]</scope>
    <source>
        <strain evidence="4 5">130c</strain>
    </source>
</reference>
<gene>
    <name evidence="4" type="primary">Contig2027.g2189</name>
    <name evidence="4" type="ORF">STYLEM_6447</name>
</gene>
<sequence length="358" mass="40462">MSEEEANVENQEEQVPPEPKNILKAEQIAAGLSQVSKIHGKLKCPNKEYVIDGSSYAYVNLNLEEKELQELGDQLRLYQHLRFLNLSKNQLQDLSEVTYLPYLLTLNTSENQINDITFFRNSPNSLQYLQLVNLSKNKLQELTAIQQPRITRLILNENEIASAAQFQPGQSLKILELRKNKLTNCAGLSNIGSLEELFLAENEISDISGLFGLYSLKRLHLRNNKITSLDDLPNDLTSLESINIRENQVASLNLTGLTRAPRLNKLSMQANPIVEEKGEDFKKEVLIFMLGKLRYSTKQISLCSLNKIGKDEITADDIKDAENERNERIKVAEEARLEKERLAAEGGGAEEQPPAEDE</sequence>
<dbReference type="EMBL" id="CCKQ01006198">
    <property type="protein sequence ID" value="CDW77484.1"/>
    <property type="molecule type" value="Genomic_DNA"/>
</dbReference>
<name>A0A078A5M5_STYLE</name>
<keyword evidence="5" id="KW-1185">Reference proteome</keyword>
<dbReference type="PANTHER" id="PTHR18849">
    <property type="entry name" value="LEUCINE RICH REPEAT PROTEIN"/>
    <property type="match status" value="1"/>
</dbReference>
<dbReference type="InterPro" id="IPR001611">
    <property type="entry name" value="Leu-rich_rpt"/>
</dbReference>
<evidence type="ECO:0000256" key="1">
    <source>
        <dbReference type="ARBA" id="ARBA00022614"/>
    </source>
</evidence>
<proteinExistence type="predicted"/>
<keyword evidence="3" id="KW-0175">Coiled coil</keyword>
<dbReference type="PANTHER" id="PTHR18849:SF0">
    <property type="entry name" value="CILIA- AND FLAGELLA-ASSOCIATED PROTEIN 410-RELATED"/>
    <property type="match status" value="1"/>
</dbReference>
<dbReference type="OrthoDB" id="271226at2759"/>